<dbReference type="Proteomes" id="UP000007054">
    <property type="component" value="Chromosome"/>
</dbReference>
<keyword evidence="3 5" id="KW-1133">Transmembrane helix</keyword>
<evidence type="ECO:0000256" key="5">
    <source>
        <dbReference type="SAM" id="Phobius"/>
    </source>
</evidence>
<evidence type="ECO:0000313" key="7">
    <source>
        <dbReference type="EMBL" id="CBL18286.1"/>
    </source>
</evidence>
<dbReference type="KEGG" id="rch:RUM_22880"/>
<evidence type="ECO:0000256" key="3">
    <source>
        <dbReference type="ARBA" id="ARBA00022989"/>
    </source>
</evidence>
<evidence type="ECO:0000313" key="8">
    <source>
        <dbReference type="Proteomes" id="UP000007054"/>
    </source>
</evidence>
<proteinExistence type="predicted"/>
<accession>D4LF91</accession>
<dbReference type="RefSeq" id="WP_015559192.1">
    <property type="nucleotide sequence ID" value="NC_021039.1"/>
</dbReference>
<keyword evidence="4 5" id="KW-0472">Membrane</keyword>
<dbReference type="BioCyc" id="RCHA213810:RUM_RS11120-MONOMER"/>
<keyword evidence="2 5" id="KW-0812">Transmembrane</keyword>
<dbReference type="GeneID" id="83156936"/>
<feature type="domain" description="Yip1" evidence="6">
    <location>
        <begin position="12"/>
        <end position="181"/>
    </location>
</feature>
<feature type="transmembrane region" description="Helical" evidence="5">
    <location>
        <begin position="34"/>
        <end position="55"/>
    </location>
</feature>
<feature type="transmembrane region" description="Helical" evidence="5">
    <location>
        <begin position="101"/>
        <end position="127"/>
    </location>
</feature>
<dbReference type="GO" id="GO:0016020">
    <property type="term" value="C:membrane"/>
    <property type="evidence" value="ECO:0007669"/>
    <property type="project" value="UniProtKB-SubCell"/>
</dbReference>
<evidence type="ECO:0000256" key="4">
    <source>
        <dbReference type="ARBA" id="ARBA00023136"/>
    </source>
</evidence>
<dbReference type="HOGENOM" id="CLU_1303894_0_0_9"/>
<dbReference type="AlphaFoldDB" id="D4LF91"/>
<organism evidence="7 8">
    <name type="scientific">Ruminococcus champanellensis (strain DSM 18848 / JCM 17042 / KCTC 15320 / 18P13)</name>
    <dbReference type="NCBI Taxonomy" id="213810"/>
    <lineage>
        <taxon>Bacteria</taxon>
        <taxon>Bacillati</taxon>
        <taxon>Bacillota</taxon>
        <taxon>Clostridia</taxon>
        <taxon>Eubacteriales</taxon>
        <taxon>Oscillospiraceae</taxon>
        <taxon>Ruminococcus</taxon>
    </lineage>
</organism>
<reference evidence="7" key="1">
    <citation type="submission" date="2010-03" db="EMBL/GenBank/DDBJ databases">
        <title>The genome sequence of Ruminococcus sp. 18P13.</title>
        <authorList>
            <consortium name="metaHIT consortium -- http://www.metahit.eu/"/>
            <person name="Pajon A."/>
            <person name="Turner K."/>
            <person name="Parkhill J."/>
            <person name="Bernalier A."/>
        </authorList>
    </citation>
    <scope>NUCLEOTIDE SEQUENCE [LARGE SCALE GENOMIC DNA]</scope>
    <source>
        <strain evidence="7">Type strain: 18P13</strain>
    </source>
</reference>
<dbReference type="PATRIC" id="fig|213810.4.peg.2176"/>
<dbReference type="EMBL" id="FP929052">
    <property type="protein sequence ID" value="CBL18286.1"/>
    <property type="molecule type" value="Genomic_DNA"/>
</dbReference>
<protein>
    <submittedName>
        <fullName evidence="7">Yip1 domain</fullName>
    </submittedName>
</protein>
<evidence type="ECO:0000259" key="6">
    <source>
        <dbReference type="Pfam" id="PF04893"/>
    </source>
</evidence>
<keyword evidence="8" id="KW-1185">Reference proteome</keyword>
<name>D4LF91_RUMC1</name>
<dbReference type="InterPro" id="IPR006977">
    <property type="entry name" value="Yip1_dom"/>
</dbReference>
<feature type="transmembrane region" description="Helical" evidence="5">
    <location>
        <begin position="165"/>
        <end position="189"/>
    </location>
</feature>
<gene>
    <name evidence="7" type="ordered locus">RUM_22880</name>
</gene>
<evidence type="ECO:0000256" key="1">
    <source>
        <dbReference type="ARBA" id="ARBA00004141"/>
    </source>
</evidence>
<evidence type="ECO:0000256" key="2">
    <source>
        <dbReference type="ARBA" id="ARBA00022692"/>
    </source>
</evidence>
<sequence length="209" mass="23925">MMDLTQKQWVSHVVFHPFEGYEDLRWKKGGSLKIAFLIVFLSFLSMLASARLYGFQFVVSYDKTFNIIPYLVQSIGFFAVWVVGNWAISTWLDGEGSMKNICIYSAYALIPYVAQQFICVILSHLLIRDESVFITAVYIIGMLWSGVLLFMAVKTVHQYSFLKTVGAILLTLAAMLAILFLLVLLLSLFQQVYVFVYSIYTEIAYRVKV</sequence>
<reference evidence="7" key="2">
    <citation type="submission" date="2010-03" db="EMBL/GenBank/DDBJ databases">
        <authorList>
            <person name="Pajon A."/>
        </authorList>
    </citation>
    <scope>NUCLEOTIDE SEQUENCE</scope>
    <source>
        <strain evidence="7">Type strain: 18P13</strain>
    </source>
</reference>
<feature type="transmembrane region" description="Helical" evidence="5">
    <location>
        <begin position="133"/>
        <end position="153"/>
    </location>
</feature>
<dbReference type="OrthoDB" id="359441at2"/>
<dbReference type="STRING" id="213810.RUM_22880"/>
<dbReference type="Pfam" id="PF04893">
    <property type="entry name" value="Yip1"/>
    <property type="match status" value="1"/>
</dbReference>
<feature type="transmembrane region" description="Helical" evidence="5">
    <location>
        <begin position="67"/>
        <end position="89"/>
    </location>
</feature>
<comment type="subcellular location">
    <subcellularLocation>
        <location evidence="1">Membrane</location>
        <topology evidence="1">Multi-pass membrane protein</topology>
    </subcellularLocation>
</comment>